<protein>
    <recommendedName>
        <fullName evidence="3">NYN domain-containing protein</fullName>
    </recommendedName>
</protein>
<dbReference type="PANTHER" id="PTHR14379:SF51">
    <property type="entry name" value="NYN DOMAIN-CONTAINING PROTEIN"/>
    <property type="match status" value="1"/>
</dbReference>
<accession>A0ABC8JX96</accession>
<keyword evidence="2" id="KW-1185">Reference proteome</keyword>
<evidence type="ECO:0000313" key="2">
    <source>
        <dbReference type="Proteomes" id="UP001642260"/>
    </source>
</evidence>
<dbReference type="EMBL" id="CAKOAT010152931">
    <property type="protein sequence ID" value="CAH8344787.1"/>
    <property type="molecule type" value="Genomic_DNA"/>
</dbReference>
<gene>
    <name evidence="1" type="ORF">ERUC_LOCUS16444</name>
</gene>
<sequence length="365" mass="41399">MGDKGVRVQFFSGKLTVAFWNLDDCPVPNNTDVKPIYDDIESALYLMGFVGVKEIVLHCEKVKYDFAALWSSGRLVYLPKEYSDGDHCNVAVISKKPSDELLRVLRCLKSRGHNALLIEPPDGLFSRSSLFDNAQLLGGGKPIHKALVTYEDQLEAKLDCGPHSFPNEEEVYSSRSTEMIDFSGNTIPSLVFLFLFLFRFLTSLISERAKHVIGQRTVVFWDAVDSPFPLCFSSSPDVIFKKISKTLIKKGFSRKISIWAYVDNDSELLARNKTWGSRIYFLPGGNSRRIRMLNDIMLLSRDSPPHEASLILVSGQFKGDPLYMTLLRDMDSIHYYLVLVTPREQPDDPNVWPGLLLDRAYLLRS</sequence>
<proteinExistence type="predicted"/>
<dbReference type="Proteomes" id="UP001642260">
    <property type="component" value="Unassembled WGS sequence"/>
</dbReference>
<dbReference type="InterPro" id="IPR024768">
    <property type="entry name" value="Marf1"/>
</dbReference>
<organism evidence="1 2">
    <name type="scientific">Eruca vesicaria subsp. sativa</name>
    <name type="common">Garden rocket</name>
    <name type="synonym">Eruca sativa</name>
    <dbReference type="NCBI Taxonomy" id="29727"/>
    <lineage>
        <taxon>Eukaryota</taxon>
        <taxon>Viridiplantae</taxon>
        <taxon>Streptophyta</taxon>
        <taxon>Embryophyta</taxon>
        <taxon>Tracheophyta</taxon>
        <taxon>Spermatophyta</taxon>
        <taxon>Magnoliopsida</taxon>
        <taxon>eudicotyledons</taxon>
        <taxon>Gunneridae</taxon>
        <taxon>Pentapetalae</taxon>
        <taxon>rosids</taxon>
        <taxon>malvids</taxon>
        <taxon>Brassicales</taxon>
        <taxon>Brassicaceae</taxon>
        <taxon>Brassiceae</taxon>
        <taxon>Eruca</taxon>
    </lineage>
</organism>
<comment type="caution">
    <text evidence="1">The sequence shown here is derived from an EMBL/GenBank/DDBJ whole genome shotgun (WGS) entry which is preliminary data.</text>
</comment>
<evidence type="ECO:0000313" key="1">
    <source>
        <dbReference type="EMBL" id="CAH8344787.1"/>
    </source>
</evidence>
<dbReference type="PANTHER" id="PTHR14379">
    <property type="entry name" value="LIMKAIN B LKAP"/>
    <property type="match status" value="1"/>
</dbReference>
<reference evidence="1 2" key="1">
    <citation type="submission" date="2022-03" db="EMBL/GenBank/DDBJ databases">
        <authorList>
            <person name="Macdonald S."/>
            <person name="Ahmed S."/>
            <person name="Newling K."/>
        </authorList>
    </citation>
    <scope>NUCLEOTIDE SEQUENCE [LARGE SCALE GENOMIC DNA]</scope>
</reference>
<name>A0ABC8JX96_ERUVS</name>
<dbReference type="AlphaFoldDB" id="A0ABC8JX96"/>
<evidence type="ECO:0008006" key="3">
    <source>
        <dbReference type="Google" id="ProtNLM"/>
    </source>
</evidence>